<evidence type="ECO:0000313" key="2">
    <source>
        <dbReference type="EMBL" id="KAE9399482.1"/>
    </source>
</evidence>
<evidence type="ECO:0000256" key="1">
    <source>
        <dbReference type="SAM" id="MobiDB-lite"/>
    </source>
</evidence>
<evidence type="ECO:0000313" key="3">
    <source>
        <dbReference type="Proteomes" id="UP000799118"/>
    </source>
</evidence>
<reference evidence="2" key="1">
    <citation type="journal article" date="2019" name="Environ. Microbiol.">
        <title>Fungal ecological strategies reflected in gene transcription - a case study of two litter decomposers.</title>
        <authorList>
            <person name="Barbi F."/>
            <person name="Kohler A."/>
            <person name="Barry K."/>
            <person name="Baskaran P."/>
            <person name="Daum C."/>
            <person name="Fauchery L."/>
            <person name="Ihrmark K."/>
            <person name="Kuo A."/>
            <person name="LaButti K."/>
            <person name="Lipzen A."/>
            <person name="Morin E."/>
            <person name="Grigoriev I.V."/>
            <person name="Henrissat B."/>
            <person name="Lindahl B."/>
            <person name="Martin F."/>
        </authorList>
    </citation>
    <scope>NUCLEOTIDE SEQUENCE</scope>
    <source>
        <strain evidence="2">JB14</strain>
    </source>
</reference>
<keyword evidence="3" id="KW-1185">Reference proteome</keyword>
<protein>
    <recommendedName>
        <fullName evidence="4">HIT-type domain-containing protein</fullName>
    </recommendedName>
</protein>
<dbReference type="OrthoDB" id="18412at2759"/>
<dbReference type="Proteomes" id="UP000799118">
    <property type="component" value="Unassembled WGS sequence"/>
</dbReference>
<organism evidence="2 3">
    <name type="scientific">Gymnopus androsaceus JB14</name>
    <dbReference type="NCBI Taxonomy" id="1447944"/>
    <lineage>
        <taxon>Eukaryota</taxon>
        <taxon>Fungi</taxon>
        <taxon>Dikarya</taxon>
        <taxon>Basidiomycota</taxon>
        <taxon>Agaricomycotina</taxon>
        <taxon>Agaricomycetes</taxon>
        <taxon>Agaricomycetidae</taxon>
        <taxon>Agaricales</taxon>
        <taxon>Marasmiineae</taxon>
        <taxon>Omphalotaceae</taxon>
        <taxon>Gymnopus</taxon>
    </lineage>
</organism>
<name>A0A6A4HKS0_9AGAR</name>
<dbReference type="EMBL" id="ML769469">
    <property type="protein sequence ID" value="KAE9399482.1"/>
    <property type="molecule type" value="Genomic_DNA"/>
</dbReference>
<evidence type="ECO:0008006" key="4">
    <source>
        <dbReference type="Google" id="ProtNLM"/>
    </source>
</evidence>
<feature type="region of interest" description="Disordered" evidence="1">
    <location>
        <begin position="56"/>
        <end position="76"/>
    </location>
</feature>
<feature type="compositionally biased region" description="Polar residues" evidence="1">
    <location>
        <begin position="56"/>
        <end position="72"/>
    </location>
</feature>
<proteinExistence type="predicted"/>
<dbReference type="AlphaFoldDB" id="A0A6A4HKS0"/>
<accession>A0A6A4HKS0</accession>
<sequence length="237" mass="25575">MMHRGKAGRKEKSTCLICNEAESKYSCSVCFGTVHKASDEGNEGCIATTKQTLFSSSTPESVHLGDSTSSTVDPPRNEIQAEKEPMDPTALSDTIPLKPLTSLKWPYIAGEEPAYPDPLERNDPKPLRTRHYEAIATSPAVRKALFSPSTTPGVPDQPNLRLRALLTSIDKLSGVEREQALQRGLEVGDGRINIGFSTQAGAQDELSEDALALRALAEAIEGAVRGNGTQELGLDWD</sequence>
<gene>
    <name evidence="2" type="ORF">BT96DRAFT_920130</name>
</gene>